<reference evidence="12" key="1">
    <citation type="journal article" date="2019" name="Int. J. Syst. Evol. Microbiol.">
        <title>The Global Catalogue of Microorganisms (GCM) 10K type strain sequencing project: providing services to taxonomists for standard genome sequencing and annotation.</title>
        <authorList>
            <consortium name="The Broad Institute Genomics Platform"/>
            <consortium name="The Broad Institute Genome Sequencing Center for Infectious Disease"/>
            <person name="Wu L."/>
            <person name="Ma J."/>
        </authorList>
    </citation>
    <scope>NUCLEOTIDE SEQUENCE [LARGE SCALE GENOMIC DNA]</scope>
    <source>
        <strain evidence="12">JCM 31037</strain>
    </source>
</reference>
<keyword evidence="8" id="KW-0902">Two-component regulatory system</keyword>
<evidence type="ECO:0000256" key="2">
    <source>
        <dbReference type="ARBA" id="ARBA00012438"/>
    </source>
</evidence>
<keyword evidence="9" id="KW-0472">Membrane</keyword>
<accession>A0ABW3YB84</accession>
<feature type="transmembrane region" description="Helical" evidence="9">
    <location>
        <begin position="104"/>
        <end position="121"/>
    </location>
</feature>
<protein>
    <recommendedName>
        <fullName evidence="2">histidine kinase</fullName>
        <ecNumber evidence="2">2.7.13.3</ecNumber>
    </recommendedName>
</protein>
<keyword evidence="5" id="KW-0547">Nucleotide-binding</keyword>
<dbReference type="PANTHER" id="PTHR24421:SF10">
    <property type="entry name" value="NITRATE_NITRITE SENSOR PROTEIN NARQ"/>
    <property type="match status" value="1"/>
</dbReference>
<sequence length="390" mass="42559">MGTTSVQSAVARRTRVDWFVDFACFGLALLVAGWLTWLSIERPVPGPVLIADVALGGLSCLALWLRRRWPNAVALALSPLAVFSVTCFGPLVISLFTVTVRGRLAVAVPVAVVQWATGLLFPVVRPEWQEDFFWVEMLVSALFTVAVLAWGLFVRTRRQLVVSLRDRAQRAESEQRLRVAQARRMERTRIAREMHDVLTHRISLLGRQARALQLRPGIPSAEIDRAAVVIRDSADQALRELHEVIGVLREEPAEGPPDRSQPTLADVPELVAESRRAGMRVRLDAGGTDLVAVPAAVGRTAYRIVQEGLTNVRKHARGAAVVVTVTGAVGVGLTVEVRNPWPIRATGAIPGAGFGLVGLTERATLVGGRLEHGRTAVGDFRLRAWLPWPA</sequence>
<dbReference type="InterPro" id="IPR011712">
    <property type="entry name" value="Sig_transdc_His_kin_sub3_dim/P"/>
</dbReference>
<comment type="caution">
    <text evidence="11">The sequence shown here is derived from an EMBL/GenBank/DDBJ whole genome shotgun (WGS) entry which is preliminary data.</text>
</comment>
<evidence type="ECO:0000256" key="5">
    <source>
        <dbReference type="ARBA" id="ARBA00022741"/>
    </source>
</evidence>
<keyword evidence="9" id="KW-1133">Transmembrane helix</keyword>
<dbReference type="Gene3D" id="3.30.565.10">
    <property type="entry name" value="Histidine kinase-like ATPase, C-terminal domain"/>
    <property type="match status" value="1"/>
</dbReference>
<keyword evidence="12" id="KW-1185">Reference proteome</keyword>
<feature type="transmembrane region" description="Helical" evidence="9">
    <location>
        <begin position="133"/>
        <end position="153"/>
    </location>
</feature>
<keyword evidence="4" id="KW-0808">Transferase</keyword>
<feature type="transmembrane region" description="Helical" evidence="9">
    <location>
        <begin position="46"/>
        <end position="65"/>
    </location>
</feature>
<organism evidence="11 12">
    <name type="scientific">Micromonospora sonneratiae</name>
    <dbReference type="NCBI Taxonomy" id="1184706"/>
    <lineage>
        <taxon>Bacteria</taxon>
        <taxon>Bacillati</taxon>
        <taxon>Actinomycetota</taxon>
        <taxon>Actinomycetes</taxon>
        <taxon>Micromonosporales</taxon>
        <taxon>Micromonosporaceae</taxon>
        <taxon>Micromonospora</taxon>
    </lineage>
</organism>
<keyword evidence="9" id="KW-0812">Transmembrane</keyword>
<feature type="transmembrane region" description="Helical" evidence="9">
    <location>
        <begin position="18"/>
        <end position="40"/>
    </location>
</feature>
<evidence type="ECO:0000256" key="7">
    <source>
        <dbReference type="ARBA" id="ARBA00022840"/>
    </source>
</evidence>
<dbReference type="RefSeq" id="WP_377569975.1">
    <property type="nucleotide sequence ID" value="NZ_JBHTMP010000014.1"/>
</dbReference>
<dbReference type="Proteomes" id="UP001597260">
    <property type="component" value="Unassembled WGS sequence"/>
</dbReference>
<evidence type="ECO:0000256" key="9">
    <source>
        <dbReference type="SAM" id="Phobius"/>
    </source>
</evidence>
<dbReference type="EC" id="2.7.13.3" evidence="2"/>
<feature type="domain" description="Signal transduction histidine kinase subgroup 3 dimerisation and phosphoacceptor" evidence="10">
    <location>
        <begin position="186"/>
        <end position="251"/>
    </location>
</feature>
<dbReference type="InterPro" id="IPR036890">
    <property type="entry name" value="HATPase_C_sf"/>
</dbReference>
<evidence type="ECO:0000259" key="10">
    <source>
        <dbReference type="Pfam" id="PF07730"/>
    </source>
</evidence>
<evidence type="ECO:0000313" key="12">
    <source>
        <dbReference type="Proteomes" id="UP001597260"/>
    </source>
</evidence>
<evidence type="ECO:0000313" key="11">
    <source>
        <dbReference type="EMBL" id="MFD1321727.1"/>
    </source>
</evidence>
<dbReference type="PANTHER" id="PTHR24421">
    <property type="entry name" value="NITRATE/NITRITE SENSOR PROTEIN NARX-RELATED"/>
    <property type="match status" value="1"/>
</dbReference>
<gene>
    <name evidence="11" type="ORF">ACFQ4H_11570</name>
</gene>
<comment type="catalytic activity">
    <reaction evidence="1">
        <text>ATP + protein L-histidine = ADP + protein N-phospho-L-histidine.</text>
        <dbReference type="EC" id="2.7.13.3"/>
    </reaction>
</comment>
<evidence type="ECO:0000256" key="4">
    <source>
        <dbReference type="ARBA" id="ARBA00022679"/>
    </source>
</evidence>
<name>A0ABW3YB84_9ACTN</name>
<dbReference type="Pfam" id="PF07730">
    <property type="entry name" value="HisKA_3"/>
    <property type="match status" value="1"/>
</dbReference>
<evidence type="ECO:0000256" key="3">
    <source>
        <dbReference type="ARBA" id="ARBA00022553"/>
    </source>
</evidence>
<feature type="transmembrane region" description="Helical" evidence="9">
    <location>
        <begin position="72"/>
        <end position="98"/>
    </location>
</feature>
<evidence type="ECO:0000256" key="1">
    <source>
        <dbReference type="ARBA" id="ARBA00000085"/>
    </source>
</evidence>
<evidence type="ECO:0000256" key="6">
    <source>
        <dbReference type="ARBA" id="ARBA00022777"/>
    </source>
</evidence>
<evidence type="ECO:0000256" key="8">
    <source>
        <dbReference type="ARBA" id="ARBA00023012"/>
    </source>
</evidence>
<dbReference type="CDD" id="cd16917">
    <property type="entry name" value="HATPase_UhpB-NarQ-NarX-like"/>
    <property type="match status" value="1"/>
</dbReference>
<keyword evidence="3" id="KW-0597">Phosphoprotein</keyword>
<dbReference type="GO" id="GO:0016301">
    <property type="term" value="F:kinase activity"/>
    <property type="evidence" value="ECO:0007669"/>
    <property type="project" value="UniProtKB-KW"/>
</dbReference>
<proteinExistence type="predicted"/>
<keyword evidence="7" id="KW-0067">ATP-binding</keyword>
<keyword evidence="6 11" id="KW-0418">Kinase</keyword>
<dbReference type="Gene3D" id="1.20.5.1930">
    <property type="match status" value="1"/>
</dbReference>
<dbReference type="InterPro" id="IPR050482">
    <property type="entry name" value="Sensor_HK_TwoCompSys"/>
</dbReference>
<dbReference type="EMBL" id="JBHTMP010000014">
    <property type="protein sequence ID" value="MFD1321727.1"/>
    <property type="molecule type" value="Genomic_DNA"/>
</dbReference>